<dbReference type="Gene3D" id="1.25.40.10">
    <property type="entry name" value="Tetratricopeptide repeat domain"/>
    <property type="match status" value="2"/>
</dbReference>
<name>A0AAE4AXE6_9ACTN</name>
<organism evidence="1 2">
    <name type="scientific">Catenuloplanes indicus</name>
    <dbReference type="NCBI Taxonomy" id="137267"/>
    <lineage>
        <taxon>Bacteria</taxon>
        <taxon>Bacillati</taxon>
        <taxon>Actinomycetota</taxon>
        <taxon>Actinomycetes</taxon>
        <taxon>Micromonosporales</taxon>
        <taxon>Micromonosporaceae</taxon>
        <taxon>Catenuloplanes</taxon>
    </lineage>
</organism>
<proteinExistence type="predicted"/>
<dbReference type="PRINTS" id="PR00364">
    <property type="entry name" value="DISEASERSIST"/>
</dbReference>
<reference evidence="1 2" key="1">
    <citation type="submission" date="2023-07" db="EMBL/GenBank/DDBJ databases">
        <title>Sequencing the genomes of 1000 actinobacteria strains.</title>
        <authorList>
            <person name="Klenk H.-P."/>
        </authorList>
    </citation>
    <scope>NUCLEOTIDE SEQUENCE [LARGE SCALE GENOMIC DNA]</scope>
    <source>
        <strain evidence="1 2">DSM 44709</strain>
    </source>
</reference>
<dbReference type="Proteomes" id="UP001240236">
    <property type="component" value="Unassembled WGS sequence"/>
</dbReference>
<dbReference type="RefSeq" id="WP_307240617.1">
    <property type="nucleotide sequence ID" value="NZ_JAUSUZ010000001.1"/>
</dbReference>
<dbReference type="Gene3D" id="3.40.50.300">
    <property type="entry name" value="P-loop containing nucleotide triphosphate hydrolases"/>
    <property type="match status" value="1"/>
</dbReference>
<dbReference type="SUPFAM" id="SSF52540">
    <property type="entry name" value="P-loop containing nucleoside triphosphate hydrolases"/>
    <property type="match status" value="1"/>
</dbReference>
<keyword evidence="2" id="KW-1185">Reference proteome</keyword>
<dbReference type="AlphaFoldDB" id="A0AAE4AXE6"/>
<dbReference type="EMBL" id="JAUSUZ010000001">
    <property type="protein sequence ID" value="MDQ0366930.1"/>
    <property type="molecule type" value="Genomic_DNA"/>
</dbReference>
<sequence length="663" mass="71783">MPRQLPRTAADWVDREHLLTALDGFADGERHSSPLVGLVGMGGIGKTALAVRWAHHAADRFPDGQIFVRLGAHDPAGPRTPGDALSAMLRAVGVPDGRIPARVDEQAGLWRTITADRRILLLLLDNAAGPDQIEPLIPAGPASLVLITIRDRRPGLITTGVRLLAVPPLPDDAAALLLHQVAGAHAHHAATGRLLDFCAGLPLALTVTGAGLATLPRDATTTFTTVHHGHADVLADQKDAIMNAFAASYAGLPEGARICYQALGLHPGPDVGLPVIAAALDTSLLVAERHLRRLVQASLVEEEPAGRYRMHDQIRRHAVVQAGRDPQQRHQLLGRISEWYLAAVRAADAVATPYREPYAAEFVHFSPEHEVEFPDPAAALEWLEIERENLLALAEVRAADDPRLVWLLIDSMWALFIFRRRHDDRAHADALALDCAQRVKNPTWIAHAWRRLAWNCYDLGNLDGAAAAFANAVDAAADITDDNTRVFGTATAREGLAAVAQAYGDYARALELIEAQRGQYLARGDFRREGLSALNHAIALIGAGRPEEALPVLDDARHLFFRTAGTDPFNTARIGLEYGRALTGLGRHDAAQTWLDAALQEMTALDRPRGRALAQHYLGELAQARGDRDGARTRLEIAAALYGDLGDHEEHTVRTALATLDDA</sequence>
<evidence type="ECO:0000313" key="1">
    <source>
        <dbReference type="EMBL" id="MDQ0366930.1"/>
    </source>
</evidence>
<dbReference type="InterPro" id="IPR011990">
    <property type="entry name" value="TPR-like_helical_dom_sf"/>
</dbReference>
<accession>A0AAE4AXE6</accession>
<dbReference type="PANTHER" id="PTHR47691:SF3">
    <property type="entry name" value="HTH-TYPE TRANSCRIPTIONAL REGULATOR RV0890C-RELATED"/>
    <property type="match status" value="1"/>
</dbReference>
<comment type="caution">
    <text evidence="1">The sequence shown here is derived from an EMBL/GenBank/DDBJ whole genome shotgun (WGS) entry which is preliminary data.</text>
</comment>
<dbReference type="PANTHER" id="PTHR47691">
    <property type="entry name" value="REGULATOR-RELATED"/>
    <property type="match status" value="1"/>
</dbReference>
<gene>
    <name evidence="1" type="ORF">J2S42_003599</name>
</gene>
<dbReference type="SUPFAM" id="SSF48452">
    <property type="entry name" value="TPR-like"/>
    <property type="match status" value="2"/>
</dbReference>
<evidence type="ECO:0000313" key="2">
    <source>
        <dbReference type="Proteomes" id="UP001240236"/>
    </source>
</evidence>
<dbReference type="InterPro" id="IPR027417">
    <property type="entry name" value="P-loop_NTPase"/>
</dbReference>
<protein>
    <submittedName>
        <fullName evidence="1">Tetratricopeptide (TPR) repeat protein</fullName>
    </submittedName>
</protein>